<evidence type="ECO:0000313" key="7">
    <source>
        <dbReference type="EMBL" id="MFC4618310.1"/>
    </source>
</evidence>
<evidence type="ECO:0000256" key="2">
    <source>
        <dbReference type="ARBA" id="ARBA00022475"/>
    </source>
</evidence>
<keyword evidence="3 6" id="KW-0812">Transmembrane</keyword>
<feature type="transmembrane region" description="Helical" evidence="6">
    <location>
        <begin position="171"/>
        <end position="189"/>
    </location>
</feature>
<keyword evidence="5 6" id="KW-0472">Membrane</keyword>
<feature type="transmembrane region" description="Helical" evidence="6">
    <location>
        <begin position="381"/>
        <end position="401"/>
    </location>
</feature>
<name>A0ABV9GNV5_9BACL</name>
<dbReference type="PANTHER" id="PTHR30250">
    <property type="entry name" value="PST FAMILY PREDICTED COLANIC ACID TRANSPORTER"/>
    <property type="match status" value="1"/>
</dbReference>
<feature type="transmembrane region" description="Helical" evidence="6">
    <location>
        <begin position="341"/>
        <end position="361"/>
    </location>
</feature>
<dbReference type="EMBL" id="JBHSFW010000001">
    <property type="protein sequence ID" value="MFC4618310.1"/>
    <property type="molecule type" value="Genomic_DNA"/>
</dbReference>
<proteinExistence type="predicted"/>
<evidence type="ECO:0000256" key="6">
    <source>
        <dbReference type="SAM" id="Phobius"/>
    </source>
</evidence>
<keyword evidence="2" id="KW-1003">Cell membrane</keyword>
<protein>
    <submittedName>
        <fullName evidence="7">Oligosaccharide flippase family protein</fullName>
    </submittedName>
</protein>
<accession>A0ABV9GNV5</accession>
<organism evidence="7 8">
    <name type="scientific">Camelliibacillus cellulosilyticus</name>
    <dbReference type="NCBI Taxonomy" id="2174486"/>
    <lineage>
        <taxon>Bacteria</taxon>
        <taxon>Bacillati</taxon>
        <taxon>Bacillota</taxon>
        <taxon>Bacilli</taxon>
        <taxon>Bacillales</taxon>
        <taxon>Sporolactobacillaceae</taxon>
        <taxon>Camelliibacillus</taxon>
    </lineage>
</organism>
<keyword evidence="4 6" id="KW-1133">Transmembrane helix</keyword>
<comment type="subcellular location">
    <subcellularLocation>
        <location evidence="1">Cell membrane</location>
        <topology evidence="1">Multi-pass membrane protein</topology>
    </subcellularLocation>
</comment>
<feature type="transmembrane region" description="Helical" evidence="6">
    <location>
        <begin position="12"/>
        <end position="31"/>
    </location>
</feature>
<evidence type="ECO:0000313" key="8">
    <source>
        <dbReference type="Proteomes" id="UP001596022"/>
    </source>
</evidence>
<gene>
    <name evidence="7" type="ORF">ACFO4N_06145</name>
</gene>
<feature type="transmembrane region" description="Helical" evidence="6">
    <location>
        <begin position="432"/>
        <end position="456"/>
    </location>
</feature>
<dbReference type="Proteomes" id="UP001596022">
    <property type="component" value="Unassembled WGS sequence"/>
</dbReference>
<sequence length="541" mass="59279">MSESRMIRGTLILSIAIFLSKFLGMLFVIPFRAIIGNDDWGGALYTLSYTPYAIILSISTVGIPMAVSKFVSKYNTLGDYRTGRRLYHSGLLFMMITGLVGFLIMYFGAPLIAHVSLSKHSGQIEKAGELIYVMRVLSFAILIVPAMSLIRGYFQGFQSMGPSAVSQTVEQIVRIVFGLAGAFIIMKVVGSIVGAVAFVTFGAFVGAAAGLVILMRYWIRRKPHLDRQVAESPPTAVRLGPMYKELIGYAIPFVAVGLANQLYLLIDQVTLNNFLAIYHHYSKETLDSLVANLMMYDQKLVMIPVSLATALGMSVVPDITSSYAEGQLRDMHLKITKALQFILFFTIPAAVGLSMLGHMVYGLLYSLNGDFKTGGEILRWYAPSAILFAGFSVTAAILQGINKQKVTVLSLGVGILLKMVLNPLFIKWWDSIGSIIATDVGYIASIAITLVAINYSTGYRFGFIGKRLLLIVIYSVIMGIGIELLFLVIGGSVPKTRFSALIWSILGVVVGGGIYLLLSLRTGLFKQVMGNRFRFLNRFMS</sequence>
<dbReference type="InterPro" id="IPR024923">
    <property type="entry name" value="PG_synth_SpoVB"/>
</dbReference>
<feature type="transmembrane region" description="Helical" evidence="6">
    <location>
        <begin position="408"/>
        <end position="426"/>
    </location>
</feature>
<evidence type="ECO:0000256" key="5">
    <source>
        <dbReference type="ARBA" id="ARBA00023136"/>
    </source>
</evidence>
<feature type="transmembrane region" description="Helical" evidence="6">
    <location>
        <begin position="51"/>
        <end position="71"/>
    </location>
</feature>
<feature type="transmembrane region" description="Helical" evidence="6">
    <location>
        <begin position="91"/>
        <end position="112"/>
    </location>
</feature>
<evidence type="ECO:0000256" key="1">
    <source>
        <dbReference type="ARBA" id="ARBA00004651"/>
    </source>
</evidence>
<feature type="transmembrane region" description="Helical" evidence="6">
    <location>
        <begin position="132"/>
        <end position="150"/>
    </location>
</feature>
<dbReference type="RefSeq" id="WP_376845306.1">
    <property type="nucleotide sequence ID" value="NZ_JBHSFW010000001.1"/>
</dbReference>
<reference evidence="8" key="1">
    <citation type="journal article" date="2019" name="Int. J. Syst. Evol. Microbiol.">
        <title>The Global Catalogue of Microorganisms (GCM) 10K type strain sequencing project: providing services to taxonomists for standard genome sequencing and annotation.</title>
        <authorList>
            <consortium name="The Broad Institute Genomics Platform"/>
            <consortium name="The Broad Institute Genome Sequencing Center for Infectious Disease"/>
            <person name="Wu L."/>
            <person name="Ma J."/>
        </authorList>
    </citation>
    <scope>NUCLEOTIDE SEQUENCE [LARGE SCALE GENOMIC DNA]</scope>
    <source>
        <strain evidence="8">CGMCC 1.16306</strain>
    </source>
</reference>
<dbReference type="InterPro" id="IPR002797">
    <property type="entry name" value="Polysacc_synth"/>
</dbReference>
<keyword evidence="8" id="KW-1185">Reference proteome</keyword>
<feature type="transmembrane region" description="Helical" evidence="6">
    <location>
        <begin position="195"/>
        <end position="219"/>
    </location>
</feature>
<evidence type="ECO:0000256" key="3">
    <source>
        <dbReference type="ARBA" id="ARBA00022692"/>
    </source>
</evidence>
<dbReference type="CDD" id="cd13124">
    <property type="entry name" value="MATE_SpoVB_like"/>
    <property type="match status" value="1"/>
</dbReference>
<dbReference type="Pfam" id="PF01943">
    <property type="entry name" value="Polysacc_synt"/>
    <property type="match status" value="1"/>
</dbReference>
<dbReference type="PIRSF" id="PIRSF038958">
    <property type="entry name" value="PG_synth_SpoVB"/>
    <property type="match status" value="1"/>
</dbReference>
<dbReference type="PANTHER" id="PTHR30250:SF21">
    <property type="entry name" value="LIPID II FLIPPASE MURJ"/>
    <property type="match status" value="1"/>
</dbReference>
<dbReference type="InterPro" id="IPR050833">
    <property type="entry name" value="Poly_Biosynth_Transport"/>
</dbReference>
<feature type="transmembrane region" description="Helical" evidence="6">
    <location>
        <begin position="468"/>
        <end position="489"/>
    </location>
</feature>
<feature type="transmembrane region" description="Helical" evidence="6">
    <location>
        <begin position="246"/>
        <end position="266"/>
    </location>
</feature>
<comment type="caution">
    <text evidence="7">The sequence shown here is derived from an EMBL/GenBank/DDBJ whole genome shotgun (WGS) entry which is preliminary data.</text>
</comment>
<evidence type="ECO:0000256" key="4">
    <source>
        <dbReference type="ARBA" id="ARBA00022989"/>
    </source>
</evidence>
<feature type="transmembrane region" description="Helical" evidence="6">
    <location>
        <begin position="501"/>
        <end position="524"/>
    </location>
</feature>
<feature type="transmembrane region" description="Helical" evidence="6">
    <location>
        <begin position="300"/>
        <end position="320"/>
    </location>
</feature>